<proteinExistence type="predicted"/>
<reference evidence="2" key="1">
    <citation type="submission" date="2016-10" db="EMBL/GenBank/DDBJ databases">
        <title>Sequence of Gallionella enrichment culture.</title>
        <authorList>
            <person name="Poehlein A."/>
            <person name="Muehling M."/>
            <person name="Daniel R."/>
        </authorList>
    </citation>
    <scope>NUCLEOTIDE SEQUENCE</scope>
</reference>
<dbReference type="Pfam" id="PF01841">
    <property type="entry name" value="Transglut_core"/>
    <property type="match status" value="1"/>
</dbReference>
<comment type="caution">
    <text evidence="2">The sequence shown here is derived from an EMBL/GenBank/DDBJ whole genome shotgun (WGS) entry which is preliminary data.</text>
</comment>
<dbReference type="EMBL" id="MLJW01000751">
    <property type="protein sequence ID" value="OIQ82942.1"/>
    <property type="molecule type" value="Genomic_DNA"/>
</dbReference>
<dbReference type="SMART" id="SM00460">
    <property type="entry name" value="TGc"/>
    <property type="match status" value="1"/>
</dbReference>
<gene>
    <name evidence="2" type="ORF">GALL_352560</name>
</gene>
<protein>
    <submittedName>
        <fullName evidence="2">Transglutaminase-like superfamily protein</fullName>
    </submittedName>
</protein>
<dbReference type="PANTHER" id="PTHR33490:SF6">
    <property type="entry name" value="SLL1049 PROTEIN"/>
    <property type="match status" value="1"/>
</dbReference>
<evidence type="ECO:0000259" key="1">
    <source>
        <dbReference type="SMART" id="SM00460"/>
    </source>
</evidence>
<organism evidence="2">
    <name type="scientific">mine drainage metagenome</name>
    <dbReference type="NCBI Taxonomy" id="410659"/>
    <lineage>
        <taxon>unclassified sequences</taxon>
        <taxon>metagenomes</taxon>
        <taxon>ecological metagenomes</taxon>
    </lineage>
</organism>
<feature type="domain" description="Transglutaminase-like" evidence="1">
    <location>
        <begin position="2"/>
        <end position="57"/>
    </location>
</feature>
<evidence type="ECO:0000313" key="2">
    <source>
        <dbReference type="EMBL" id="OIQ82942.1"/>
    </source>
</evidence>
<sequence>MAHLALGALRSVGIPARYVSGYLHPTRGAEPGQTVTGESHAWVEWWTGQWTGFDPTNRAPAGEHHVVLARGREYQDVAPLRGIYAGTSTDALDVQVHITQEA</sequence>
<dbReference type="InterPro" id="IPR002931">
    <property type="entry name" value="Transglutaminase-like"/>
</dbReference>
<dbReference type="PANTHER" id="PTHR33490">
    <property type="entry name" value="BLR5614 PROTEIN-RELATED"/>
    <property type="match status" value="1"/>
</dbReference>
<accession>A0A1J5QHF8</accession>
<dbReference type="SUPFAM" id="SSF54001">
    <property type="entry name" value="Cysteine proteinases"/>
    <property type="match status" value="1"/>
</dbReference>
<name>A0A1J5QHF8_9ZZZZ</name>
<dbReference type="Gene3D" id="3.10.620.30">
    <property type="match status" value="1"/>
</dbReference>
<dbReference type="AlphaFoldDB" id="A0A1J5QHF8"/>
<dbReference type="InterPro" id="IPR038765">
    <property type="entry name" value="Papain-like_cys_pep_sf"/>
</dbReference>